<feature type="transmembrane region" description="Helical" evidence="2">
    <location>
        <begin position="305"/>
        <end position="323"/>
    </location>
</feature>
<protein>
    <submittedName>
        <fullName evidence="3">Uncharacterized protein</fullName>
    </submittedName>
</protein>
<keyword evidence="2" id="KW-1133">Transmembrane helix</keyword>
<keyword evidence="2" id="KW-0812">Transmembrane</keyword>
<comment type="caution">
    <text evidence="3">The sequence shown here is derived from an EMBL/GenBank/DDBJ whole genome shotgun (WGS) entry which is preliminary data.</text>
</comment>
<keyword evidence="4" id="KW-1185">Reference proteome</keyword>
<dbReference type="Proteomes" id="UP000886595">
    <property type="component" value="Unassembled WGS sequence"/>
</dbReference>
<feature type="transmembrane region" description="Helical" evidence="2">
    <location>
        <begin position="82"/>
        <end position="100"/>
    </location>
</feature>
<dbReference type="AlphaFoldDB" id="A0A8X8AXN9"/>
<feature type="compositionally biased region" description="Pro residues" evidence="1">
    <location>
        <begin position="8"/>
        <end position="20"/>
    </location>
</feature>
<feature type="region of interest" description="Disordered" evidence="1">
    <location>
        <begin position="1"/>
        <end position="23"/>
    </location>
</feature>
<feature type="transmembrane region" description="Helical" evidence="2">
    <location>
        <begin position="106"/>
        <end position="125"/>
    </location>
</feature>
<organism evidence="3 4">
    <name type="scientific">Brassica carinata</name>
    <name type="common">Ethiopian mustard</name>
    <name type="synonym">Abyssinian cabbage</name>
    <dbReference type="NCBI Taxonomy" id="52824"/>
    <lineage>
        <taxon>Eukaryota</taxon>
        <taxon>Viridiplantae</taxon>
        <taxon>Streptophyta</taxon>
        <taxon>Embryophyta</taxon>
        <taxon>Tracheophyta</taxon>
        <taxon>Spermatophyta</taxon>
        <taxon>Magnoliopsida</taxon>
        <taxon>eudicotyledons</taxon>
        <taxon>Gunneridae</taxon>
        <taxon>Pentapetalae</taxon>
        <taxon>rosids</taxon>
        <taxon>malvids</taxon>
        <taxon>Brassicales</taxon>
        <taxon>Brassicaceae</taxon>
        <taxon>Brassiceae</taxon>
        <taxon>Brassica</taxon>
    </lineage>
</organism>
<evidence type="ECO:0000256" key="1">
    <source>
        <dbReference type="SAM" id="MobiDB-lite"/>
    </source>
</evidence>
<feature type="transmembrane region" description="Helical" evidence="2">
    <location>
        <begin position="171"/>
        <end position="195"/>
    </location>
</feature>
<accession>A0A8X8AXN9</accession>
<evidence type="ECO:0000313" key="3">
    <source>
        <dbReference type="EMBL" id="KAG2313737.1"/>
    </source>
</evidence>
<evidence type="ECO:0000256" key="2">
    <source>
        <dbReference type="SAM" id="Phobius"/>
    </source>
</evidence>
<sequence length="324" mass="34912">MDSGQLPEPDPPEPPDPPSSPVQASNSYFSTVKALTLCQSYLLDRPVLSKGLSIYSSHLLLLSSASESFLSPDLNLRFSQISLYYGSGILLFFIFSLAPVPRSFSTSVLVAGLLVLSLGSSNGLITAECSLSLWVSSPPVAITVRFIPRLVSLVVASCTGDSTLITTSCFLHLLTIQVVFLRFSNLFTGVVLIVLKCSRGLSSGPSLALVRAFTALDGVMSDISIPWVLLVDTYCQFSSSVECVFLPISLSTLSGFVSESKTFKIRDTSVIEVLIKSSAKWCSVAYVCIAISKIVNSWLLRLGDLSMPLVVYVFCMLLSLFASL</sequence>
<name>A0A8X8AXN9_BRACI</name>
<keyword evidence="2" id="KW-0472">Membrane</keyword>
<reference evidence="3 4" key="1">
    <citation type="submission" date="2020-02" db="EMBL/GenBank/DDBJ databases">
        <authorList>
            <person name="Ma Q."/>
            <person name="Huang Y."/>
            <person name="Song X."/>
            <person name="Pei D."/>
        </authorList>
    </citation>
    <scope>NUCLEOTIDE SEQUENCE [LARGE SCALE GENOMIC DNA]</scope>
    <source>
        <strain evidence="3">Sxm20200214</strain>
        <tissue evidence="3">Leaf</tissue>
    </source>
</reference>
<evidence type="ECO:0000313" key="4">
    <source>
        <dbReference type="Proteomes" id="UP000886595"/>
    </source>
</evidence>
<proteinExistence type="predicted"/>
<gene>
    <name evidence="3" type="ORF">Bca52824_025294</name>
</gene>
<dbReference type="EMBL" id="JAAMPC010000005">
    <property type="protein sequence ID" value="KAG2313737.1"/>
    <property type="molecule type" value="Genomic_DNA"/>
</dbReference>